<dbReference type="PANTHER" id="PTHR11206">
    <property type="entry name" value="MULTIDRUG RESISTANCE PROTEIN"/>
    <property type="match status" value="1"/>
</dbReference>
<feature type="transmembrane region" description="Helical" evidence="2">
    <location>
        <begin position="84"/>
        <end position="109"/>
    </location>
</feature>
<keyword evidence="2" id="KW-0812">Transmembrane</keyword>
<evidence type="ECO:0000313" key="4">
    <source>
        <dbReference type="Proteomes" id="UP001209878"/>
    </source>
</evidence>
<feature type="transmembrane region" description="Helical" evidence="2">
    <location>
        <begin position="151"/>
        <end position="175"/>
    </location>
</feature>
<proteinExistence type="inferred from homology"/>
<dbReference type="EMBL" id="JAODUO010002373">
    <property type="protein sequence ID" value="KAK2152972.1"/>
    <property type="molecule type" value="Genomic_DNA"/>
</dbReference>
<feature type="non-terminal residue" evidence="3">
    <location>
        <position position="1"/>
    </location>
</feature>
<feature type="transmembrane region" description="Helical" evidence="2">
    <location>
        <begin position="121"/>
        <end position="142"/>
    </location>
</feature>
<name>A0AAD9JHQ7_RIDPI</name>
<sequence>SLDGNWLERHVVERQDDVTYCHVVLPDSYWTETKRVFKISWSLLINILGSTIALGMCTACVTLFSQAYGNDNRKLLGTLLQRSLIIVTLSLSLCYALHLNMEGILVILGQDREIARLTAEYLLLFTPGMFCMFVNAVLVTFLQCQNVVRPFAVIGVVTLAVLALLQYVCIFVLNWGVRGSAVAQAGAFCINLLFTLAFICTTKIHKATWDGWNRGCLQEWGVITRLGVLGVLMASFEWWAFEVTVLLSGVLGKRQLASQSIIFNISSLAYAFVKGLSAGISIRVGQAVGAGHPGDAKVAAKVGLTMAATLMPWSALYSALACYAVC</sequence>
<feature type="transmembrane region" description="Helical" evidence="2">
    <location>
        <begin position="181"/>
        <end position="201"/>
    </location>
</feature>
<protein>
    <submittedName>
        <fullName evidence="3">Uncharacterized protein</fullName>
    </submittedName>
</protein>
<organism evidence="3 4">
    <name type="scientific">Ridgeia piscesae</name>
    <name type="common">Tubeworm</name>
    <dbReference type="NCBI Taxonomy" id="27915"/>
    <lineage>
        <taxon>Eukaryota</taxon>
        <taxon>Metazoa</taxon>
        <taxon>Spiralia</taxon>
        <taxon>Lophotrochozoa</taxon>
        <taxon>Annelida</taxon>
        <taxon>Polychaeta</taxon>
        <taxon>Sedentaria</taxon>
        <taxon>Canalipalpata</taxon>
        <taxon>Sabellida</taxon>
        <taxon>Siboglinidae</taxon>
        <taxon>Ridgeia</taxon>
    </lineage>
</organism>
<feature type="transmembrane region" description="Helical" evidence="2">
    <location>
        <begin position="39"/>
        <end position="64"/>
    </location>
</feature>
<evidence type="ECO:0000256" key="2">
    <source>
        <dbReference type="SAM" id="Phobius"/>
    </source>
</evidence>
<dbReference type="Pfam" id="PF01554">
    <property type="entry name" value="MatE"/>
    <property type="match status" value="2"/>
</dbReference>
<reference evidence="3" key="1">
    <citation type="journal article" date="2023" name="Mol. Biol. Evol.">
        <title>Third-Generation Sequencing Reveals the Adaptive Role of the Epigenome in Three Deep-Sea Polychaetes.</title>
        <authorList>
            <person name="Perez M."/>
            <person name="Aroh O."/>
            <person name="Sun Y."/>
            <person name="Lan Y."/>
            <person name="Juniper S.K."/>
            <person name="Young C.R."/>
            <person name="Angers B."/>
            <person name="Qian P.Y."/>
        </authorList>
    </citation>
    <scope>NUCLEOTIDE SEQUENCE</scope>
    <source>
        <strain evidence="3">R07B-5</strain>
    </source>
</reference>
<dbReference type="GO" id="GO:0015297">
    <property type="term" value="F:antiporter activity"/>
    <property type="evidence" value="ECO:0007669"/>
    <property type="project" value="InterPro"/>
</dbReference>
<accession>A0AAD9JHQ7</accession>
<feature type="transmembrane region" description="Helical" evidence="2">
    <location>
        <begin position="256"/>
        <end position="273"/>
    </location>
</feature>
<comment type="caution">
    <text evidence="3">The sequence shown here is derived from an EMBL/GenBank/DDBJ whole genome shotgun (WGS) entry which is preliminary data.</text>
</comment>
<dbReference type="GO" id="GO:0016020">
    <property type="term" value="C:membrane"/>
    <property type="evidence" value="ECO:0007669"/>
    <property type="project" value="InterPro"/>
</dbReference>
<dbReference type="Proteomes" id="UP001209878">
    <property type="component" value="Unassembled WGS sequence"/>
</dbReference>
<evidence type="ECO:0000256" key="1">
    <source>
        <dbReference type="ARBA" id="ARBA00010199"/>
    </source>
</evidence>
<dbReference type="InterPro" id="IPR002528">
    <property type="entry name" value="MATE_fam"/>
</dbReference>
<keyword evidence="4" id="KW-1185">Reference proteome</keyword>
<keyword evidence="2" id="KW-1133">Transmembrane helix</keyword>
<comment type="similarity">
    <text evidence="1">Belongs to the multi antimicrobial extrusion (MATE) (TC 2.A.66.1) family.</text>
</comment>
<keyword evidence="2" id="KW-0472">Membrane</keyword>
<feature type="transmembrane region" description="Helical" evidence="2">
    <location>
        <begin position="222"/>
        <end position="241"/>
    </location>
</feature>
<evidence type="ECO:0000313" key="3">
    <source>
        <dbReference type="EMBL" id="KAK2152972.1"/>
    </source>
</evidence>
<dbReference type="AlphaFoldDB" id="A0AAD9JHQ7"/>
<gene>
    <name evidence="3" type="ORF">NP493_2379g00010</name>
</gene>
<dbReference type="GO" id="GO:0042910">
    <property type="term" value="F:xenobiotic transmembrane transporter activity"/>
    <property type="evidence" value="ECO:0007669"/>
    <property type="project" value="InterPro"/>
</dbReference>